<evidence type="ECO:0000313" key="2">
    <source>
        <dbReference type="EMBL" id="KAF0696581.1"/>
    </source>
</evidence>
<dbReference type="EMBL" id="CAADRA010005405">
    <property type="protein sequence ID" value="VFT89500.1"/>
    <property type="molecule type" value="Genomic_DNA"/>
</dbReference>
<sequence length="729" mass="78994">MVANKSAPPPPPPARLLTKGWTDTVLRESTSAQPAIPTHRGVFASIASISSFFIGLLVLYIYACGAKSSFDALIGTEFGVDGTTTIYAGYQSPNMVAFVRALKGNAAAVVTPFQALATNASVVYLVDDGQDGYIMTSVPCEVGGTVGDINAPDAARNFASLVYASLGATLSSDLVGLIDCSFGAITNQDASTFRIHMVDRALSYITTLSTEALQMRRPTLRQVVVSTPVVVVNITVASIQVTAGEATEVVLTRPLTAADIRTVVAIEYPFVDAPFVPFRVDAVTKSAHIEATLVWPHGRDEAVILMAFDGAYREADTIYACYYTYTYHLPTDGAVNLGQLYFLGVPHTQNAWAWGYLVVFCLFAGYVAFVIVVALAVGVGTSRKLGHNLVFTLPDVAHHLTHALIAVAVACIPCCILDSGWSLYTWGASSALMRSPYYLLHIPSPTYIRGALVSWVVLVCHVTARLLAIHFNLAVVVALPLLLDLESIFFTGTWGLYVDLSAQYLVDISADSLTPSRPSHLAVWSYHPLLSIDPRFVVNEISGFVYATIFLVGAQVLFKAMGVLVASCRQHAAVQPMHDGPTTSFPFEDCLTHTSAHGLHAPFDKHVEVGGIVSASPAWVWHLGYVVVDDRFLFSLTDVPKLAVNIATRTDHFFIYGYGVHHTRQLTTRLHHYLHEDFESLVALTRLTLEPLTQTWPLDAEKHVNLYDAATQRSTGAAISKRASAANRD</sequence>
<protein>
    <submittedName>
        <fullName evidence="3">Aste57867_12650 protein</fullName>
    </submittedName>
</protein>
<gene>
    <name evidence="3" type="primary">Aste57867_12650</name>
    <name evidence="2" type="ORF">As57867_012604</name>
    <name evidence="3" type="ORF">ASTE57867_12650</name>
</gene>
<accession>A0A485KWH7</accession>
<reference evidence="3 4" key="1">
    <citation type="submission" date="2019-03" db="EMBL/GenBank/DDBJ databases">
        <authorList>
            <person name="Gaulin E."/>
            <person name="Dumas B."/>
        </authorList>
    </citation>
    <scope>NUCLEOTIDE SEQUENCE [LARGE SCALE GENOMIC DNA]</scope>
    <source>
        <strain evidence="3">CBS 568.67</strain>
    </source>
</reference>
<feature type="transmembrane region" description="Helical" evidence="1">
    <location>
        <begin position="400"/>
        <end position="426"/>
    </location>
</feature>
<dbReference type="EMBL" id="VJMH01005384">
    <property type="protein sequence ID" value="KAF0696581.1"/>
    <property type="molecule type" value="Genomic_DNA"/>
</dbReference>
<feature type="transmembrane region" description="Helical" evidence="1">
    <location>
        <begin position="42"/>
        <end position="63"/>
    </location>
</feature>
<keyword evidence="4" id="KW-1185">Reference proteome</keyword>
<keyword evidence="1" id="KW-0812">Transmembrane</keyword>
<dbReference type="OrthoDB" id="83559at2759"/>
<organism evidence="3 4">
    <name type="scientific">Aphanomyces stellatus</name>
    <dbReference type="NCBI Taxonomy" id="120398"/>
    <lineage>
        <taxon>Eukaryota</taxon>
        <taxon>Sar</taxon>
        <taxon>Stramenopiles</taxon>
        <taxon>Oomycota</taxon>
        <taxon>Saprolegniomycetes</taxon>
        <taxon>Saprolegniales</taxon>
        <taxon>Verrucalvaceae</taxon>
        <taxon>Aphanomyces</taxon>
    </lineage>
</organism>
<feature type="transmembrane region" description="Helical" evidence="1">
    <location>
        <begin position="446"/>
        <end position="464"/>
    </location>
</feature>
<reference evidence="2" key="2">
    <citation type="submission" date="2019-06" db="EMBL/GenBank/DDBJ databases">
        <title>Genomics analysis of Aphanomyces spp. identifies a new class of oomycete effector associated with host adaptation.</title>
        <authorList>
            <person name="Gaulin E."/>
        </authorList>
    </citation>
    <scope>NUCLEOTIDE SEQUENCE</scope>
    <source>
        <strain evidence="2">CBS 578.67</strain>
    </source>
</reference>
<evidence type="ECO:0000313" key="3">
    <source>
        <dbReference type="EMBL" id="VFT89500.1"/>
    </source>
</evidence>
<keyword evidence="1" id="KW-0472">Membrane</keyword>
<dbReference type="AlphaFoldDB" id="A0A485KWH7"/>
<evidence type="ECO:0000313" key="4">
    <source>
        <dbReference type="Proteomes" id="UP000332933"/>
    </source>
</evidence>
<proteinExistence type="predicted"/>
<keyword evidence="1" id="KW-1133">Transmembrane helix</keyword>
<evidence type="ECO:0000256" key="1">
    <source>
        <dbReference type="SAM" id="Phobius"/>
    </source>
</evidence>
<dbReference type="Proteomes" id="UP000332933">
    <property type="component" value="Unassembled WGS sequence"/>
</dbReference>
<feature type="transmembrane region" description="Helical" evidence="1">
    <location>
        <begin position="471"/>
        <end position="497"/>
    </location>
</feature>
<name>A0A485KWH7_9STRA</name>
<feature type="transmembrane region" description="Helical" evidence="1">
    <location>
        <begin position="352"/>
        <end position="379"/>
    </location>
</feature>
<feature type="transmembrane region" description="Helical" evidence="1">
    <location>
        <begin position="544"/>
        <end position="567"/>
    </location>
</feature>